<evidence type="ECO:0000256" key="1">
    <source>
        <dbReference type="SAM" id="Phobius"/>
    </source>
</evidence>
<reference evidence="2 3" key="1">
    <citation type="submission" date="2016-10" db="EMBL/GenBank/DDBJ databases">
        <authorList>
            <person name="de Groot N.N."/>
        </authorList>
    </citation>
    <scope>NUCLEOTIDE SEQUENCE [LARGE SCALE GENOMIC DNA]</scope>
    <source>
        <strain evidence="2 3">DSM 25232</strain>
    </source>
</reference>
<feature type="transmembrane region" description="Helical" evidence="1">
    <location>
        <begin position="7"/>
        <end position="24"/>
    </location>
</feature>
<feature type="transmembrane region" description="Helical" evidence="1">
    <location>
        <begin position="53"/>
        <end position="71"/>
    </location>
</feature>
<feature type="transmembrane region" description="Helical" evidence="1">
    <location>
        <begin position="141"/>
        <end position="161"/>
    </location>
</feature>
<feature type="transmembrane region" description="Helical" evidence="1">
    <location>
        <begin position="77"/>
        <end position="96"/>
    </location>
</feature>
<proteinExistence type="predicted"/>
<dbReference type="RefSeq" id="WP_091411975.1">
    <property type="nucleotide sequence ID" value="NZ_FOAB01000009.1"/>
</dbReference>
<evidence type="ECO:0000313" key="2">
    <source>
        <dbReference type="EMBL" id="SEM11998.1"/>
    </source>
</evidence>
<feature type="transmembrane region" description="Helical" evidence="1">
    <location>
        <begin position="168"/>
        <end position="188"/>
    </location>
</feature>
<organism evidence="2 3">
    <name type="scientific">Aquimarina amphilecti</name>
    <dbReference type="NCBI Taxonomy" id="1038014"/>
    <lineage>
        <taxon>Bacteria</taxon>
        <taxon>Pseudomonadati</taxon>
        <taxon>Bacteroidota</taxon>
        <taxon>Flavobacteriia</taxon>
        <taxon>Flavobacteriales</taxon>
        <taxon>Flavobacteriaceae</taxon>
        <taxon>Aquimarina</taxon>
    </lineage>
</organism>
<feature type="transmembrane region" description="Helical" evidence="1">
    <location>
        <begin position="30"/>
        <end position="46"/>
    </location>
</feature>
<dbReference type="STRING" id="1038014.SAMN04487910_4167"/>
<dbReference type="AlphaFoldDB" id="A0A1H7VTA5"/>
<dbReference type="OrthoDB" id="1162062at2"/>
<evidence type="ECO:0000313" key="3">
    <source>
        <dbReference type="Proteomes" id="UP000198521"/>
    </source>
</evidence>
<gene>
    <name evidence="2" type="ORF">SAMN04487910_4167</name>
</gene>
<dbReference type="Proteomes" id="UP000198521">
    <property type="component" value="Unassembled WGS sequence"/>
</dbReference>
<feature type="transmembrane region" description="Helical" evidence="1">
    <location>
        <begin position="194"/>
        <end position="214"/>
    </location>
</feature>
<keyword evidence="1" id="KW-0472">Membrane</keyword>
<name>A0A1H7VTA5_AQUAM</name>
<accession>A0A1H7VTA5</accession>
<feature type="transmembrane region" description="Helical" evidence="1">
    <location>
        <begin position="108"/>
        <end position="129"/>
    </location>
</feature>
<keyword evidence="1" id="KW-1133">Transmembrane helix</keyword>
<keyword evidence="1" id="KW-0812">Transmembrane</keyword>
<evidence type="ECO:0008006" key="4">
    <source>
        <dbReference type="Google" id="ProtNLM"/>
    </source>
</evidence>
<keyword evidence="3" id="KW-1185">Reference proteome</keyword>
<sequence length="231" mass="26964">MDKTKLAYKLLYISGAILLLTSIFNEPLLVYSKTLVIFSISFFYFVKVKRVNYLVIVALLLVLAAEVLSVIDFKKYFRIINILMSFYYCLNMMLLWKSLKKVKIQFKRIFTAQLAITMGLITYVVYSVADMISLNVGEDQLYLNILIILFIFFIGFCYYIYLNSKTVVSSSLMIAASCFLIVNILTILNKMYVYLDIFVVITNVLQLFGHYFLVKFFVEQEDLKPDDVEFF</sequence>
<protein>
    <recommendedName>
        <fullName evidence="4">YhhN-like protein</fullName>
    </recommendedName>
</protein>
<dbReference type="EMBL" id="FOAB01000009">
    <property type="protein sequence ID" value="SEM11998.1"/>
    <property type="molecule type" value="Genomic_DNA"/>
</dbReference>